<dbReference type="PATRIC" id="fig|1232724.3.peg.1660"/>
<dbReference type="RefSeq" id="WP_014941567.1">
    <property type="nucleotide sequence ID" value="NC_018612.1"/>
</dbReference>
<sequence>MPDKLLYDHNAAAEQLSTTPRRIHELRRAGTLAAVQDGRSLKFTKQELERYAASLPAFEPK</sequence>
<evidence type="ECO:0000259" key="1">
    <source>
        <dbReference type="Pfam" id="PF12728"/>
    </source>
</evidence>
<dbReference type="HOGENOM" id="CLU_2845131_0_0_11"/>
<protein>
    <submittedName>
        <fullName evidence="2">Gp56</fullName>
    </submittedName>
</protein>
<gene>
    <name evidence="2" type="ORF">MIP_02385</name>
</gene>
<dbReference type="Pfam" id="PF12728">
    <property type="entry name" value="HTH_17"/>
    <property type="match status" value="1"/>
</dbReference>
<dbReference type="Proteomes" id="UP000007329">
    <property type="component" value="Chromosome"/>
</dbReference>
<proteinExistence type="predicted"/>
<feature type="domain" description="Helix-turn-helix" evidence="1">
    <location>
        <begin position="6"/>
        <end position="54"/>
    </location>
</feature>
<accession>J9WBU1</accession>
<organism evidence="2 3">
    <name type="scientific">Mycobacterium indicus pranii (strain DSM 45239 / MTCC 9506)</name>
    <dbReference type="NCBI Taxonomy" id="1232724"/>
    <lineage>
        <taxon>Bacteria</taxon>
        <taxon>Bacillati</taxon>
        <taxon>Actinomycetota</taxon>
        <taxon>Actinomycetes</taxon>
        <taxon>Mycobacteriales</taxon>
        <taxon>Mycobacteriaceae</taxon>
        <taxon>Mycobacterium</taxon>
        <taxon>Mycobacterium avium complex (MAC)</taxon>
    </lineage>
</organism>
<name>J9WBU1_MYCIP</name>
<evidence type="ECO:0000313" key="3">
    <source>
        <dbReference type="Proteomes" id="UP000007329"/>
    </source>
</evidence>
<dbReference type="AlphaFoldDB" id="J9WBU1"/>
<evidence type="ECO:0000313" key="2">
    <source>
        <dbReference type="EMBL" id="AFS13633.1"/>
    </source>
</evidence>
<reference evidence="2 3" key="1">
    <citation type="journal article" date="2007" name="PLoS ONE">
        <title>Molecular analysis of a leprosy immunotherapeutic bacillus provides insights into Mycobacterium evolution.</title>
        <authorList>
            <person name="Ahmed N."/>
            <person name="Saini V."/>
            <person name="Raghuvanshi S."/>
            <person name="Khurana J.P."/>
            <person name="Tyagi A.K."/>
            <person name="Tyagi A.K."/>
            <person name="Hasnain S.E."/>
        </authorList>
    </citation>
    <scope>NUCLEOTIDE SEQUENCE [LARGE SCALE GENOMIC DNA]</scope>
    <source>
        <strain evidence="2">MTCC 9506</strain>
    </source>
</reference>
<dbReference type="EMBL" id="CP002275">
    <property type="protein sequence ID" value="AFS13633.1"/>
    <property type="molecule type" value="Genomic_DNA"/>
</dbReference>
<reference evidence="2 3" key="2">
    <citation type="journal article" date="2012" name="Nucleic Acids Res.">
        <title>Massive gene acquisitions in Mycobacterium indicus pranii provide a perspective on mycobacterial evolution.</title>
        <authorList>
            <person name="Saini V."/>
            <person name="Raghuvanshi S."/>
            <person name="Khurana J.P."/>
            <person name="Ahmed N."/>
            <person name="Hasnain S.E."/>
            <person name="Tyagi A.K."/>
            <person name="Tyagi A.K."/>
        </authorList>
    </citation>
    <scope>NUCLEOTIDE SEQUENCE [LARGE SCALE GENOMIC DNA]</scope>
    <source>
        <strain evidence="3">DSM 45239 / MTCC 9506</strain>
    </source>
</reference>
<dbReference type="KEGG" id="mid:MIP_02385"/>
<dbReference type="InterPro" id="IPR041657">
    <property type="entry name" value="HTH_17"/>
</dbReference>